<comment type="catalytic activity">
    <reaction evidence="7">
        <text>Endonucleolytic cleavage of RNA, removing 5'-extranucleotides from tRNA precursor.</text>
        <dbReference type="EC" id="3.1.26.5"/>
    </reaction>
</comment>
<keyword evidence="2 7" id="KW-0819">tRNA processing</keyword>
<keyword evidence="4 7" id="KW-0255">Endonuclease</keyword>
<comment type="similarity">
    <text evidence="7">Belongs to the RnpA family.</text>
</comment>
<accession>A0A9D1TS62</accession>
<dbReference type="SUPFAM" id="SSF54211">
    <property type="entry name" value="Ribosomal protein S5 domain 2-like"/>
    <property type="match status" value="1"/>
</dbReference>
<dbReference type="EC" id="3.1.26.5" evidence="7 8"/>
<sequence length="112" mass="12423">MLAKAFRLRLRGSFAYVRAHGVKYNERALSYVVLRGRGKRIGFIVSNKIGKATKRNLVKRRMRAAAGEMLSRIGDGQMIFIARPGVTEMSYAEIKSCMASLLVKAGMLKEGA</sequence>
<name>A0A9D1TS62_9FIRM</name>
<dbReference type="GO" id="GO:0004526">
    <property type="term" value="F:ribonuclease P activity"/>
    <property type="evidence" value="ECO:0007669"/>
    <property type="project" value="UniProtKB-UniRule"/>
</dbReference>
<dbReference type="InterPro" id="IPR020539">
    <property type="entry name" value="RNase_P_CS"/>
</dbReference>
<dbReference type="InterPro" id="IPR020568">
    <property type="entry name" value="Ribosomal_Su5_D2-typ_SF"/>
</dbReference>
<comment type="function">
    <text evidence="1 7">RNaseP catalyzes the removal of the 5'-leader sequence from pre-tRNA to produce the mature 5'-terminus. It can also cleave other RNA substrates such as 4.5S RNA. The protein component plays an auxiliary but essential role in vivo by binding to the 5'-leader sequence and broadening the substrate specificity of the ribozyme.</text>
</comment>
<evidence type="ECO:0000313" key="9">
    <source>
        <dbReference type="EMBL" id="HIW02226.1"/>
    </source>
</evidence>
<evidence type="ECO:0000256" key="4">
    <source>
        <dbReference type="ARBA" id="ARBA00022759"/>
    </source>
</evidence>
<dbReference type="GO" id="GO:0030677">
    <property type="term" value="C:ribonuclease P complex"/>
    <property type="evidence" value="ECO:0007669"/>
    <property type="project" value="TreeGrafter"/>
</dbReference>
<reference evidence="9" key="1">
    <citation type="journal article" date="2021" name="PeerJ">
        <title>Extensive microbial diversity within the chicken gut microbiome revealed by metagenomics and culture.</title>
        <authorList>
            <person name="Gilroy R."/>
            <person name="Ravi A."/>
            <person name="Getino M."/>
            <person name="Pursley I."/>
            <person name="Horton D.L."/>
            <person name="Alikhan N.F."/>
            <person name="Baker D."/>
            <person name="Gharbi K."/>
            <person name="Hall N."/>
            <person name="Watson M."/>
            <person name="Adriaenssens E.M."/>
            <person name="Foster-Nyarko E."/>
            <person name="Jarju S."/>
            <person name="Secka A."/>
            <person name="Antonio M."/>
            <person name="Oren A."/>
            <person name="Chaudhuri R.R."/>
            <person name="La Ragione R."/>
            <person name="Hildebrand F."/>
            <person name="Pallen M.J."/>
        </authorList>
    </citation>
    <scope>NUCLEOTIDE SEQUENCE</scope>
    <source>
        <strain evidence="9">12435</strain>
    </source>
</reference>
<evidence type="ECO:0000256" key="6">
    <source>
        <dbReference type="ARBA" id="ARBA00022884"/>
    </source>
</evidence>
<evidence type="ECO:0000256" key="7">
    <source>
        <dbReference type="HAMAP-Rule" id="MF_00227"/>
    </source>
</evidence>
<dbReference type="Pfam" id="PF00825">
    <property type="entry name" value="Ribonuclease_P"/>
    <property type="match status" value="1"/>
</dbReference>
<dbReference type="InterPro" id="IPR014721">
    <property type="entry name" value="Ribsml_uS5_D2-typ_fold_subgr"/>
</dbReference>
<dbReference type="Proteomes" id="UP000823990">
    <property type="component" value="Unassembled WGS sequence"/>
</dbReference>
<dbReference type="GO" id="GO:0001682">
    <property type="term" value="P:tRNA 5'-leader removal"/>
    <property type="evidence" value="ECO:0007669"/>
    <property type="project" value="UniProtKB-UniRule"/>
</dbReference>
<dbReference type="GO" id="GO:0042781">
    <property type="term" value="F:3'-tRNA processing endoribonuclease activity"/>
    <property type="evidence" value="ECO:0007669"/>
    <property type="project" value="TreeGrafter"/>
</dbReference>
<dbReference type="PANTHER" id="PTHR33992:SF1">
    <property type="entry name" value="RIBONUCLEASE P PROTEIN COMPONENT"/>
    <property type="match status" value="1"/>
</dbReference>
<gene>
    <name evidence="7 9" type="primary">rnpA</name>
    <name evidence="9" type="ORF">H9892_02675</name>
</gene>
<reference evidence="9" key="2">
    <citation type="submission" date="2021-04" db="EMBL/GenBank/DDBJ databases">
        <authorList>
            <person name="Gilroy R."/>
        </authorList>
    </citation>
    <scope>NUCLEOTIDE SEQUENCE</scope>
    <source>
        <strain evidence="9">12435</strain>
    </source>
</reference>
<dbReference type="Gene3D" id="3.30.230.10">
    <property type="match status" value="1"/>
</dbReference>
<keyword evidence="6 7" id="KW-0694">RNA-binding</keyword>
<evidence type="ECO:0000313" key="10">
    <source>
        <dbReference type="Proteomes" id="UP000823990"/>
    </source>
</evidence>
<keyword evidence="5 7" id="KW-0378">Hydrolase</keyword>
<dbReference type="GO" id="GO:0000049">
    <property type="term" value="F:tRNA binding"/>
    <property type="evidence" value="ECO:0007669"/>
    <property type="project" value="UniProtKB-UniRule"/>
</dbReference>
<dbReference type="AlphaFoldDB" id="A0A9D1TS62"/>
<comment type="caution">
    <text evidence="9">The sequence shown here is derived from an EMBL/GenBank/DDBJ whole genome shotgun (WGS) entry which is preliminary data.</text>
</comment>
<comment type="subunit">
    <text evidence="7">Consists of a catalytic RNA component (M1 or rnpB) and a protein subunit.</text>
</comment>
<dbReference type="InterPro" id="IPR000100">
    <property type="entry name" value="RNase_P"/>
</dbReference>
<dbReference type="PANTHER" id="PTHR33992">
    <property type="entry name" value="RIBONUCLEASE P PROTEIN COMPONENT"/>
    <property type="match status" value="1"/>
</dbReference>
<proteinExistence type="inferred from homology"/>
<keyword evidence="3 7" id="KW-0540">Nuclease</keyword>
<dbReference type="HAMAP" id="MF_00227">
    <property type="entry name" value="RNase_P"/>
    <property type="match status" value="1"/>
</dbReference>
<evidence type="ECO:0000256" key="2">
    <source>
        <dbReference type="ARBA" id="ARBA00022694"/>
    </source>
</evidence>
<protein>
    <recommendedName>
        <fullName evidence="7 8">Ribonuclease P protein component</fullName>
        <shortName evidence="7">RNase P protein</shortName>
        <shortName evidence="7">RNaseP protein</shortName>
        <ecNumber evidence="7 8">3.1.26.5</ecNumber>
    </recommendedName>
    <alternativeName>
        <fullName evidence="7">Protein C5</fullName>
    </alternativeName>
</protein>
<dbReference type="PROSITE" id="PS00648">
    <property type="entry name" value="RIBONUCLEASE_P"/>
    <property type="match status" value="1"/>
</dbReference>
<dbReference type="EMBL" id="DXHS01000048">
    <property type="protein sequence ID" value="HIW02226.1"/>
    <property type="molecule type" value="Genomic_DNA"/>
</dbReference>
<organism evidence="9 10">
    <name type="scientific">Candidatus Protoclostridium stercorigallinarum</name>
    <dbReference type="NCBI Taxonomy" id="2838741"/>
    <lineage>
        <taxon>Bacteria</taxon>
        <taxon>Bacillati</taxon>
        <taxon>Bacillota</taxon>
        <taxon>Clostridia</taxon>
        <taxon>Candidatus Protoclostridium</taxon>
    </lineage>
</organism>
<evidence type="ECO:0000256" key="3">
    <source>
        <dbReference type="ARBA" id="ARBA00022722"/>
    </source>
</evidence>
<evidence type="ECO:0000256" key="5">
    <source>
        <dbReference type="ARBA" id="ARBA00022801"/>
    </source>
</evidence>
<evidence type="ECO:0000256" key="8">
    <source>
        <dbReference type="NCBIfam" id="TIGR00188"/>
    </source>
</evidence>
<evidence type="ECO:0000256" key="1">
    <source>
        <dbReference type="ARBA" id="ARBA00002663"/>
    </source>
</evidence>
<dbReference type="NCBIfam" id="TIGR00188">
    <property type="entry name" value="rnpA"/>
    <property type="match status" value="1"/>
</dbReference>